<dbReference type="Gene3D" id="3.90.1150.200">
    <property type="match status" value="1"/>
</dbReference>
<proteinExistence type="predicted"/>
<accession>S3VBB7</accession>
<evidence type="ECO:0000313" key="2">
    <source>
        <dbReference type="EMBL" id="EPG73770.1"/>
    </source>
</evidence>
<gene>
    <name evidence="2" type="ORF">LEP1GSC058_3924</name>
</gene>
<name>S3VBB7_9LEPT</name>
<evidence type="ECO:0000313" key="3">
    <source>
        <dbReference type="Proteomes" id="UP000014540"/>
    </source>
</evidence>
<dbReference type="RefSeq" id="WP_016550243.1">
    <property type="nucleotide sequence ID" value="NZ_AKWZ02000010.1"/>
</dbReference>
<organism evidence="2 3">
    <name type="scientific">Leptospira fainei serovar Hurstbridge str. BUT 6</name>
    <dbReference type="NCBI Taxonomy" id="1193011"/>
    <lineage>
        <taxon>Bacteria</taxon>
        <taxon>Pseudomonadati</taxon>
        <taxon>Spirochaetota</taxon>
        <taxon>Spirochaetia</taxon>
        <taxon>Leptospirales</taxon>
        <taxon>Leptospiraceae</taxon>
        <taxon>Leptospira</taxon>
    </lineage>
</organism>
<reference evidence="2" key="1">
    <citation type="submission" date="2013-04" db="EMBL/GenBank/DDBJ databases">
        <authorList>
            <person name="Harkins D.M."/>
            <person name="Durkin A.S."/>
            <person name="Selengut J.D."/>
            <person name="Sanka R."/>
            <person name="DePew J."/>
            <person name="Purushe J."/>
            <person name="Ahmed A."/>
            <person name="van der Linden H."/>
            <person name="Goris M.G.A."/>
            <person name="Hartskeerl R.A."/>
            <person name="Vinetz J.M."/>
            <person name="Sutton G.G."/>
            <person name="Nelson W.C."/>
            <person name="Fouts D.E."/>
        </authorList>
    </citation>
    <scope>NUCLEOTIDE SEQUENCE [LARGE SCALE GENOMIC DNA]</scope>
    <source>
        <strain evidence="2">BUT 6</strain>
    </source>
</reference>
<dbReference type="InterPro" id="IPR014922">
    <property type="entry name" value="YdhG-like"/>
</dbReference>
<sequence>MLLYALVPTLPRIDWETPIDSGIEDYIKRSSEIRKSRMQELLDFMRAEYPDLRESLKYKMPTFERNGKSISFANQKNYLSIYFPEESFIRAFRAKAGSIASGKTCINLKDKDKVPMVYLKTLIKKALADKSKRN</sequence>
<feature type="domain" description="YdhG-like" evidence="1">
    <location>
        <begin position="34"/>
        <end position="127"/>
    </location>
</feature>
<protein>
    <submittedName>
        <fullName evidence="2">PF08818 domain protein</fullName>
    </submittedName>
</protein>
<keyword evidence="3" id="KW-1185">Reference proteome</keyword>
<dbReference type="OrthoDB" id="345128at2"/>
<dbReference type="EMBL" id="AKWZ02000010">
    <property type="protein sequence ID" value="EPG73770.1"/>
    <property type="molecule type" value="Genomic_DNA"/>
</dbReference>
<dbReference type="AlphaFoldDB" id="S3VBB7"/>
<evidence type="ECO:0000259" key="1">
    <source>
        <dbReference type="Pfam" id="PF08818"/>
    </source>
</evidence>
<dbReference type="STRING" id="1193011.LEP1GSC058_3924"/>
<comment type="caution">
    <text evidence="2">The sequence shown here is derived from an EMBL/GenBank/DDBJ whole genome shotgun (WGS) entry which is preliminary data.</text>
</comment>
<dbReference type="Proteomes" id="UP000014540">
    <property type="component" value="Unassembled WGS sequence"/>
</dbReference>
<dbReference type="SUPFAM" id="SSF159888">
    <property type="entry name" value="YdhG-like"/>
    <property type="match status" value="1"/>
</dbReference>
<dbReference type="Pfam" id="PF08818">
    <property type="entry name" value="DUF1801"/>
    <property type="match status" value="1"/>
</dbReference>